<dbReference type="Pfam" id="PF01790">
    <property type="entry name" value="LGT"/>
    <property type="match status" value="1"/>
</dbReference>
<evidence type="ECO:0000256" key="4">
    <source>
        <dbReference type="ARBA" id="ARBA00022692"/>
    </source>
</evidence>
<feature type="transmembrane region" description="Helical" evidence="7">
    <location>
        <begin position="175"/>
        <end position="196"/>
    </location>
</feature>
<feature type="transmembrane region" description="Helical" evidence="7">
    <location>
        <begin position="86"/>
        <end position="115"/>
    </location>
</feature>
<dbReference type="InterPro" id="IPR001640">
    <property type="entry name" value="Lgt"/>
</dbReference>
<keyword evidence="5 7" id="KW-1133">Transmembrane helix</keyword>
<feature type="transmembrane region" description="Helical" evidence="7">
    <location>
        <begin position="12"/>
        <end position="31"/>
    </location>
</feature>
<organism evidence="8 9">
    <name type="scientific">Candidatus Avoscillospira avicola</name>
    <dbReference type="NCBI Taxonomy" id="2840706"/>
    <lineage>
        <taxon>Bacteria</taxon>
        <taxon>Bacillati</taxon>
        <taxon>Bacillota</taxon>
        <taxon>Clostridia</taxon>
        <taxon>Eubacteriales</taxon>
        <taxon>Oscillospiraceae</taxon>
        <taxon>Oscillospiraceae incertae sedis</taxon>
        <taxon>Candidatus Avoscillospira</taxon>
    </lineage>
</organism>
<keyword evidence="3 7" id="KW-0808">Transferase</keyword>
<comment type="pathway">
    <text evidence="7">Protein modification; lipoprotein biosynthesis (diacylglyceryl transfer).</text>
</comment>
<comment type="similarity">
    <text evidence="1 7">Belongs to the Lgt family.</text>
</comment>
<comment type="catalytic activity">
    <reaction evidence="7">
        <text>L-cysteinyl-[prolipoprotein] + a 1,2-diacyl-sn-glycero-3-phospho-(1'-sn-glycerol) = an S-1,2-diacyl-sn-glyceryl-L-cysteinyl-[prolipoprotein] + sn-glycerol 1-phosphate + H(+)</text>
        <dbReference type="Rhea" id="RHEA:56712"/>
        <dbReference type="Rhea" id="RHEA-COMP:14679"/>
        <dbReference type="Rhea" id="RHEA-COMP:14680"/>
        <dbReference type="ChEBI" id="CHEBI:15378"/>
        <dbReference type="ChEBI" id="CHEBI:29950"/>
        <dbReference type="ChEBI" id="CHEBI:57685"/>
        <dbReference type="ChEBI" id="CHEBI:64716"/>
        <dbReference type="ChEBI" id="CHEBI:140658"/>
        <dbReference type="EC" id="2.5.1.145"/>
    </reaction>
</comment>
<accession>A0A9D1ARN5</accession>
<dbReference type="GO" id="GO:0008961">
    <property type="term" value="F:phosphatidylglycerol-prolipoprotein diacylglyceryl transferase activity"/>
    <property type="evidence" value="ECO:0007669"/>
    <property type="project" value="UniProtKB-UniRule"/>
</dbReference>
<evidence type="ECO:0000256" key="1">
    <source>
        <dbReference type="ARBA" id="ARBA00007150"/>
    </source>
</evidence>
<evidence type="ECO:0000256" key="2">
    <source>
        <dbReference type="ARBA" id="ARBA00022475"/>
    </source>
</evidence>
<dbReference type="EC" id="2.5.1.145" evidence="7"/>
<comment type="caution">
    <text evidence="8">The sequence shown here is derived from an EMBL/GenBank/DDBJ whole genome shotgun (WGS) entry which is preliminary data.</text>
</comment>
<feature type="binding site" evidence="7">
    <location>
        <position position="141"/>
    </location>
    <ligand>
        <name>a 1,2-diacyl-sn-glycero-3-phospho-(1'-sn-glycerol)</name>
        <dbReference type="ChEBI" id="CHEBI:64716"/>
    </ligand>
</feature>
<dbReference type="GO" id="GO:0005886">
    <property type="term" value="C:plasma membrane"/>
    <property type="evidence" value="ECO:0007669"/>
    <property type="project" value="UniProtKB-SubCell"/>
</dbReference>
<reference evidence="8" key="1">
    <citation type="submission" date="2020-10" db="EMBL/GenBank/DDBJ databases">
        <authorList>
            <person name="Gilroy R."/>
        </authorList>
    </citation>
    <scope>NUCLEOTIDE SEQUENCE</scope>
    <source>
        <strain evidence="8">ChiBcec15-4380</strain>
    </source>
</reference>
<feature type="transmembrane region" description="Helical" evidence="7">
    <location>
        <begin position="203"/>
        <end position="219"/>
    </location>
</feature>
<keyword evidence="2 7" id="KW-1003">Cell membrane</keyword>
<comment type="function">
    <text evidence="7">Catalyzes the transfer of the diacylglyceryl group from phosphatidylglycerol to the sulfhydryl group of the N-terminal cysteine of a prolipoprotein, the first step in the formation of mature lipoproteins.</text>
</comment>
<feature type="transmembrane region" description="Helical" evidence="7">
    <location>
        <begin position="231"/>
        <end position="254"/>
    </location>
</feature>
<dbReference type="AlphaFoldDB" id="A0A9D1ARN5"/>
<feature type="transmembrane region" description="Helical" evidence="7">
    <location>
        <begin position="135"/>
        <end position="155"/>
    </location>
</feature>
<gene>
    <name evidence="7" type="primary">lgt</name>
    <name evidence="8" type="ORF">IAA53_00655</name>
</gene>
<dbReference type="GO" id="GO:0042158">
    <property type="term" value="P:lipoprotein biosynthetic process"/>
    <property type="evidence" value="ECO:0007669"/>
    <property type="project" value="UniProtKB-UniRule"/>
</dbReference>
<evidence type="ECO:0000256" key="6">
    <source>
        <dbReference type="ARBA" id="ARBA00023136"/>
    </source>
</evidence>
<evidence type="ECO:0000256" key="7">
    <source>
        <dbReference type="HAMAP-Rule" id="MF_01147"/>
    </source>
</evidence>
<dbReference type="PANTHER" id="PTHR30589">
    <property type="entry name" value="PROLIPOPROTEIN DIACYLGLYCERYL TRANSFERASE"/>
    <property type="match status" value="1"/>
</dbReference>
<sequence length="261" mass="28908">MIPNFTFLGKTFSAYMFLALAGVLVMLYFAWRAAKSQGLDELHMLNLLLFSMIGVLVGSHMLYGITNLPLLLALVGSLGSFDSWQAFWQALEAVFGGAVFYGGLLGGLAVGYVFLRKNRLDVGRYSDVTAPAIALFHTFGRLGCFLSGCCYGVPWSHGVTYHYAAMAEANGVARFPVQLAEAGLNFGLFFLLWTLLRTRRLPGRLLLLYLLIYPTYRFFLEFLRGDAIRGFLLGLSTSQVISLLLLAGSALIWLRCRRTQA</sequence>
<name>A0A9D1ARN5_9FIRM</name>
<feature type="transmembrane region" description="Helical" evidence="7">
    <location>
        <begin position="43"/>
        <end position="66"/>
    </location>
</feature>
<keyword evidence="6 7" id="KW-0472">Membrane</keyword>
<protein>
    <recommendedName>
        <fullName evidence="7">Phosphatidylglycerol--prolipoprotein diacylglyceryl transferase</fullName>
        <ecNumber evidence="7">2.5.1.145</ecNumber>
    </recommendedName>
</protein>
<dbReference type="PANTHER" id="PTHR30589:SF0">
    <property type="entry name" value="PHOSPHATIDYLGLYCEROL--PROLIPOPROTEIN DIACYLGLYCERYL TRANSFERASE"/>
    <property type="match status" value="1"/>
</dbReference>
<evidence type="ECO:0000256" key="3">
    <source>
        <dbReference type="ARBA" id="ARBA00022679"/>
    </source>
</evidence>
<evidence type="ECO:0000313" key="8">
    <source>
        <dbReference type="EMBL" id="HIR49791.1"/>
    </source>
</evidence>
<dbReference type="Proteomes" id="UP000824239">
    <property type="component" value="Unassembled WGS sequence"/>
</dbReference>
<evidence type="ECO:0000313" key="9">
    <source>
        <dbReference type="Proteomes" id="UP000824239"/>
    </source>
</evidence>
<dbReference type="HAMAP" id="MF_01147">
    <property type="entry name" value="Lgt"/>
    <property type="match status" value="1"/>
</dbReference>
<comment type="subcellular location">
    <subcellularLocation>
        <location evidence="7">Cell membrane</location>
        <topology evidence="7">Multi-pass membrane protein</topology>
    </subcellularLocation>
</comment>
<evidence type="ECO:0000256" key="5">
    <source>
        <dbReference type="ARBA" id="ARBA00022989"/>
    </source>
</evidence>
<keyword evidence="4 7" id="KW-0812">Transmembrane</keyword>
<reference evidence="8" key="2">
    <citation type="journal article" date="2021" name="PeerJ">
        <title>Extensive microbial diversity within the chicken gut microbiome revealed by metagenomics and culture.</title>
        <authorList>
            <person name="Gilroy R."/>
            <person name="Ravi A."/>
            <person name="Getino M."/>
            <person name="Pursley I."/>
            <person name="Horton D.L."/>
            <person name="Alikhan N.F."/>
            <person name="Baker D."/>
            <person name="Gharbi K."/>
            <person name="Hall N."/>
            <person name="Watson M."/>
            <person name="Adriaenssens E.M."/>
            <person name="Foster-Nyarko E."/>
            <person name="Jarju S."/>
            <person name="Secka A."/>
            <person name="Antonio M."/>
            <person name="Oren A."/>
            <person name="Chaudhuri R.R."/>
            <person name="La Ragione R."/>
            <person name="Hildebrand F."/>
            <person name="Pallen M.J."/>
        </authorList>
    </citation>
    <scope>NUCLEOTIDE SEQUENCE</scope>
    <source>
        <strain evidence="8">ChiBcec15-4380</strain>
    </source>
</reference>
<dbReference type="EMBL" id="DVHE01000006">
    <property type="protein sequence ID" value="HIR49791.1"/>
    <property type="molecule type" value="Genomic_DNA"/>
</dbReference>
<proteinExistence type="inferred from homology"/>